<dbReference type="Pfam" id="PF00364">
    <property type="entry name" value="Biotin_lipoyl"/>
    <property type="match status" value="1"/>
</dbReference>
<sequence>MYESNVNEHYKLMVDPNDLNWDLLEIKDGKFHILQDNQSFDATVLEANYETKTFSIKINKNTYTVHLKDKFDLLVEKLGFSNMTVQKVNNIKAPMPGLVLDIMVQVGDAVTKGDSVLILEAMKMENVIKAEGDAVVKSIGITKGTPVEKSQILIEFE</sequence>
<name>A0A6S6RZD4_9BACT</name>
<dbReference type="AlphaFoldDB" id="A0A6S6RZD4"/>
<dbReference type="CDD" id="cd06850">
    <property type="entry name" value="biotinyl_domain"/>
    <property type="match status" value="1"/>
</dbReference>
<dbReference type="EMBL" id="CACVAQ010000065">
    <property type="protein sequence ID" value="CAA6801461.1"/>
    <property type="molecule type" value="Genomic_DNA"/>
</dbReference>
<evidence type="ECO:0000256" key="1">
    <source>
        <dbReference type="ARBA" id="ARBA00023267"/>
    </source>
</evidence>
<dbReference type="InterPro" id="IPR050709">
    <property type="entry name" value="Biotin_Carboxyl_Carrier/Decarb"/>
</dbReference>
<dbReference type="FunFam" id="2.40.50.100:FF:000003">
    <property type="entry name" value="Acetyl-CoA carboxylase biotin carboxyl carrier protein"/>
    <property type="match status" value="1"/>
</dbReference>
<organism evidence="3">
    <name type="scientific">uncultured Aureispira sp</name>
    <dbReference type="NCBI Taxonomy" id="1331704"/>
    <lineage>
        <taxon>Bacteria</taxon>
        <taxon>Pseudomonadati</taxon>
        <taxon>Bacteroidota</taxon>
        <taxon>Saprospiria</taxon>
        <taxon>Saprospirales</taxon>
        <taxon>Saprospiraceae</taxon>
        <taxon>Aureispira</taxon>
        <taxon>environmental samples</taxon>
    </lineage>
</organism>
<evidence type="ECO:0000313" key="3">
    <source>
        <dbReference type="EMBL" id="CAA6801461.1"/>
    </source>
</evidence>
<dbReference type="Gene3D" id="2.40.50.100">
    <property type="match status" value="1"/>
</dbReference>
<dbReference type="InterPro" id="IPR011053">
    <property type="entry name" value="Single_hybrid_motif"/>
</dbReference>
<dbReference type="PANTHER" id="PTHR45266">
    <property type="entry name" value="OXALOACETATE DECARBOXYLASE ALPHA CHAIN"/>
    <property type="match status" value="1"/>
</dbReference>
<keyword evidence="1" id="KW-0092">Biotin</keyword>
<dbReference type="InterPro" id="IPR001882">
    <property type="entry name" value="Biotin_BS"/>
</dbReference>
<dbReference type="InterPro" id="IPR000089">
    <property type="entry name" value="Biotin_lipoyl"/>
</dbReference>
<protein>
    <submittedName>
        <fullName evidence="3">Biotin-dependent enzyme</fullName>
    </submittedName>
</protein>
<dbReference type="PROSITE" id="PS50968">
    <property type="entry name" value="BIOTINYL_LIPOYL"/>
    <property type="match status" value="1"/>
</dbReference>
<dbReference type="PROSITE" id="PS00188">
    <property type="entry name" value="BIOTIN"/>
    <property type="match status" value="1"/>
</dbReference>
<dbReference type="SUPFAM" id="SSF51230">
    <property type="entry name" value="Single hybrid motif"/>
    <property type="match status" value="1"/>
</dbReference>
<evidence type="ECO:0000259" key="2">
    <source>
        <dbReference type="PROSITE" id="PS50968"/>
    </source>
</evidence>
<dbReference type="PANTHER" id="PTHR45266:SF3">
    <property type="entry name" value="OXALOACETATE DECARBOXYLASE ALPHA CHAIN"/>
    <property type="match status" value="1"/>
</dbReference>
<feature type="domain" description="Lipoyl-binding" evidence="2">
    <location>
        <begin position="88"/>
        <end position="157"/>
    </location>
</feature>
<accession>A0A6S6RZD4</accession>
<proteinExistence type="predicted"/>
<reference evidence="3" key="1">
    <citation type="submission" date="2020-01" db="EMBL/GenBank/DDBJ databases">
        <authorList>
            <person name="Meier V. D."/>
            <person name="Meier V D."/>
        </authorList>
    </citation>
    <scope>NUCLEOTIDE SEQUENCE</scope>
    <source>
        <strain evidence="3">HLG_WM_MAG_10</strain>
    </source>
</reference>
<gene>
    <name evidence="3" type="ORF">HELGO_WM11403</name>
</gene>